<feature type="transmembrane region" description="Helical" evidence="5">
    <location>
        <begin position="346"/>
        <end position="369"/>
    </location>
</feature>
<keyword evidence="3 5" id="KW-1133">Transmembrane helix</keyword>
<feature type="transmembrane region" description="Helical" evidence="5">
    <location>
        <begin position="324"/>
        <end position="340"/>
    </location>
</feature>
<dbReference type="InterPro" id="IPR020846">
    <property type="entry name" value="MFS_dom"/>
</dbReference>
<feature type="transmembrane region" description="Helical" evidence="5">
    <location>
        <begin position="184"/>
        <end position="208"/>
    </location>
</feature>
<evidence type="ECO:0000256" key="1">
    <source>
        <dbReference type="ARBA" id="ARBA00004651"/>
    </source>
</evidence>
<sequence length="438" mass="47520">MLQSADTHVHCTLHNECLPRSRNWEGAYRNSFAMSATVDRSADSSVIEEEPEQSAKFQTGEVLTIVTGHFVHDIFTAFVPPLLPLIRERLAADYAAIGGLAIFMQIPSILQPFIGHTADRISLRYFIILAPAATATVCSLLGLANSYSQLALLMLVGGLCTAAFHAPAPAMIGRISGNRVGTGMSLFMAAGELGRTVGPLLVIAAVSWFGLEGIWRMAVFGWLASVFLYWRLRGVSAKPAQGRLLSLQQLLPAARKVYPPLLWIMAAHVFMSISMTTYLPIFMQDVKGYEFEFAGLSLTLLEGAGVLGALTMGTASDSLGRRRVLIVLFLVSPVLFLGFLNSSGWMLFAFLLPLGFTMLSPSAVLLAVVQDSFRQNRALANGLFLMANFVVRAPALWLLGSVADRFGLETAFLLSGLIAFVGVPAILKLPERHRKEGE</sequence>
<dbReference type="SUPFAM" id="SSF103473">
    <property type="entry name" value="MFS general substrate transporter"/>
    <property type="match status" value="1"/>
</dbReference>
<dbReference type="AlphaFoldDB" id="A0A6B0YVP3"/>
<evidence type="ECO:0000256" key="3">
    <source>
        <dbReference type="ARBA" id="ARBA00022989"/>
    </source>
</evidence>
<organism evidence="7">
    <name type="scientific">Caldilineaceae bacterium SB0664_bin_27</name>
    <dbReference type="NCBI Taxonomy" id="2605260"/>
    <lineage>
        <taxon>Bacteria</taxon>
        <taxon>Bacillati</taxon>
        <taxon>Chloroflexota</taxon>
        <taxon>Caldilineae</taxon>
        <taxon>Caldilineales</taxon>
        <taxon>Caldilineaceae</taxon>
    </lineage>
</organism>
<evidence type="ECO:0000259" key="6">
    <source>
        <dbReference type="PROSITE" id="PS50850"/>
    </source>
</evidence>
<keyword evidence="2 5" id="KW-0812">Transmembrane</keyword>
<dbReference type="PANTHER" id="PTHR43129:SF1">
    <property type="entry name" value="FOSMIDOMYCIN RESISTANCE PROTEIN"/>
    <property type="match status" value="1"/>
</dbReference>
<dbReference type="GO" id="GO:0005886">
    <property type="term" value="C:plasma membrane"/>
    <property type="evidence" value="ECO:0007669"/>
    <property type="project" value="UniProtKB-SubCell"/>
</dbReference>
<gene>
    <name evidence="7" type="ORF">F4Y42_08375</name>
</gene>
<proteinExistence type="predicted"/>
<evidence type="ECO:0000256" key="5">
    <source>
        <dbReference type="SAM" id="Phobius"/>
    </source>
</evidence>
<evidence type="ECO:0000313" key="7">
    <source>
        <dbReference type="EMBL" id="MXY93448.1"/>
    </source>
</evidence>
<feature type="transmembrane region" description="Helical" evidence="5">
    <location>
        <begin position="381"/>
        <end position="400"/>
    </location>
</feature>
<name>A0A6B0YVP3_9CHLR</name>
<feature type="transmembrane region" description="Helical" evidence="5">
    <location>
        <begin position="261"/>
        <end position="281"/>
    </location>
</feature>
<dbReference type="GO" id="GO:0022857">
    <property type="term" value="F:transmembrane transporter activity"/>
    <property type="evidence" value="ECO:0007669"/>
    <property type="project" value="InterPro"/>
</dbReference>
<feature type="transmembrane region" description="Helical" evidence="5">
    <location>
        <begin position="150"/>
        <end position="172"/>
    </location>
</feature>
<dbReference type="InterPro" id="IPR011701">
    <property type="entry name" value="MFS"/>
</dbReference>
<evidence type="ECO:0000256" key="2">
    <source>
        <dbReference type="ARBA" id="ARBA00022692"/>
    </source>
</evidence>
<dbReference type="CDD" id="cd17478">
    <property type="entry name" value="MFS_FsR"/>
    <property type="match status" value="1"/>
</dbReference>
<comment type="caution">
    <text evidence="7">The sequence shown here is derived from an EMBL/GenBank/DDBJ whole genome shotgun (WGS) entry which is preliminary data.</text>
</comment>
<dbReference type="EMBL" id="VXRG01000068">
    <property type="protein sequence ID" value="MXY93448.1"/>
    <property type="molecule type" value="Genomic_DNA"/>
</dbReference>
<dbReference type="Gene3D" id="1.20.1250.20">
    <property type="entry name" value="MFS general substrate transporter like domains"/>
    <property type="match status" value="2"/>
</dbReference>
<comment type="subcellular location">
    <subcellularLocation>
        <location evidence="1">Cell membrane</location>
        <topology evidence="1">Multi-pass membrane protein</topology>
    </subcellularLocation>
</comment>
<dbReference type="Pfam" id="PF07690">
    <property type="entry name" value="MFS_1"/>
    <property type="match status" value="1"/>
</dbReference>
<accession>A0A6B0YVP3</accession>
<evidence type="ECO:0000256" key="4">
    <source>
        <dbReference type="ARBA" id="ARBA00023136"/>
    </source>
</evidence>
<protein>
    <submittedName>
        <fullName evidence="7">MFS transporter</fullName>
    </submittedName>
</protein>
<feature type="domain" description="Major facilitator superfamily (MFS) profile" evidence="6">
    <location>
        <begin position="61"/>
        <end position="434"/>
    </location>
</feature>
<reference evidence="7" key="1">
    <citation type="submission" date="2019-09" db="EMBL/GenBank/DDBJ databases">
        <title>Characterisation of the sponge microbiome using genome-centric metagenomics.</title>
        <authorList>
            <person name="Engelberts J.P."/>
            <person name="Robbins S.J."/>
            <person name="De Goeij J.M."/>
            <person name="Aranda M."/>
            <person name="Bell S.C."/>
            <person name="Webster N.S."/>
        </authorList>
    </citation>
    <scope>NUCLEOTIDE SEQUENCE</scope>
    <source>
        <strain evidence="7">SB0664_bin_27</strain>
    </source>
</reference>
<dbReference type="PANTHER" id="PTHR43129">
    <property type="entry name" value="FOSMIDOMYCIN RESISTANCE PROTEIN"/>
    <property type="match status" value="1"/>
</dbReference>
<feature type="transmembrane region" description="Helical" evidence="5">
    <location>
        <begin position="406"/>
        <end position="427"/>
    </location>
</feature>
<feature type="transmembrane region" description="Helical" evidence="5">
    <location>
        <begin position="122"/>
        <end position="144"/>
    </location>
</feature>
<feature type="transmembrane region" description="Helical" evidence="5">
    <location>
        <begin position="91"/>
        <end position="110"/>
    </location>
</feature>
<dbReference type="InterPro" id="IPR036259">
    <property type="entry name" value="MFS_trans_sf"/>
</dbReference>
<feature type="transmembrane region" description="Helical" evidence="5">
    <location>
        <begin position="293"/>
        <end position="312"/>
    </location>
</feature>
<dbReference type="PROSITE" id="PS50850">
    <property type="entry name" value="MFS"/>
    <property type="match status" value="1"/>
</dbReference>
<keyword evidence="4 5" id="KW-0472">Membrane</keyword>